<comment type="caution">
    <text evidence="2">The sequence shown here is derived from an EMBL/GenBank/DDBJ whole genome shotgun (WGS) entry which is preliminary data.</text>
</comment>
<protein>
    <submittedName>
        <fullName evidence="2">Uncharacterized protein</fullName>
    </submittedName>
</protein>
<feature type="compositionally biased region" description="Polar residues" evidence="1">
    <location>
        <begin position="68"/>
        <end position="86"/>
    </location>
</feature>
<dbReference type="AlphaFoldDB" id="A0A4Y2S9B9"/>
<sequence>MWRRSGEADARDILLEILSHRNCVQSIFTLWPAIHDRSKPSYPAPFHFIDHPFSRDTDNRAVTPFPSRENQTHTLDSPPSTYSSIHEMQRPRHSKLCRMMKFTKD</sequence>
<feature type="region of interest" description="Disordered" evidence="1">
    <location>
        <begin position="59"/>
        <end position="92"/>
    </location>
</feature>
<name>A0A4Y2S9B9_ARAVE</name>
<gene>
    <name evidence="2" type="ORF">AVEN_209256_1</name>
</gene>
<evidence type="ECO:0000313" key="3">
    <source>
        <dbReference type="Proteomes" id="UP000499080"/>
    </source>
</evidence>
<dbReference type="EMBL" id="BGPR01020509">
    <property type="protein sequence ID" value="GBN84814.1"/>
    <property type="molecule type" value="Genomic_DNA"/>
</dbReference>
<proteinExistence type="predicted"/>
<reference evidence="2 3" key="1">
    <citation type="journal article" date="2019" name="Sci. Rep.">
        <title>Orb-weaving spider Araneus ventricosus genome elucidates the spidroin gene catalogue.</title>
        <authorList>
            <person name="Kono N."/>
            <person name="Nakamura H."/>
            <person name="Ohtoshi R."/>
            <person name="Moran D.A.P."/>
            <person name="Shinohara A."/>
            <person name="Yoshida Y."/>
            <person name="Fujiwara M."/>
            <person name="Mori M."/>
            <person name="Tomita M."/>
            <person name="Arakawa K."/>
        </authorList>
    </citation>
    <scope>NUCLEOTIDE SEQUENCE [LARGE SCALE GENOMIC DNA]</scope>
</reference>
<organism evidence="2 3">
    <name type="scientific">Araneus ventricosus</name>
    <name type="common">Orbweaver spider</name>
    <name type="synonym">Epeira ventricosa</name>
    <dbReference type="NCBI Taxonomy" id="182803"/>
    <lineage>
        <taxon>Eukaryota</taxon>
        <taxon>Metazoa</taxon>
        <taxon>Ecdysozoa</taxon>
        <taxon>Arthropoda</taxon>
        <taxon>Chelicerata</taxon>
        <taxon>Arachnida</taxon>
        <taxon>Araneae</taxon>
        <taxon>Araneomorphae</taxon>
        <taxon>Entelegynae</taxon>
        <taxon>Araneoidea</taxon>
        <taxon>Araneidae</taxon>
        <taxon>Araneus</taxon>
    </lineage>
</organism>
<evidence type="ECO:0000256" key="1">
    <source>
        <dbReference type="SAM" id="MobiDB-lite"/>
    </source>
</evidence>
<dbReference type="Proteomes" id="UP000499080">
    <property type="component" value="Unassembled WGS sequence"/>
</dbReference>
<keyword evidence="3" id="KW-1185">Reference proteome</keyword>
<accession>A0A4Y2S9B9</accession>
<evidence type="ECO:0000313" key="2">
    <source>
        <dbReference type="EMBL" id="GBN84814.1"/>
    </source>
</evidence>